<feature type="compositionally biased region" description="Acidic residues" evidence="7">
    <location>
        <begin position="1062"/>
        <end position="1074"/>
    </location>
</feature>
<feature type="compositionally biased region" description="Low complexity" evidence="7">
    <location>
        <begin position="1407"/>
        <end position="1418"/>
    </location>
</feature>
<protein>
    <recommendedName>
        <fullName evidence="8">PHD-type domain-containing protein</fullName>
    </recommendedName>
</protein>
<feature type="compositionally biased region" description="Acidic residues" evidence="7">
    <location>
        <begin position="2035"/>
        <end position="2049"/>
    </location>
</feature>
<evidence type="ECO:0000256" key="4">
    <source>
        <dbReference type="ARBA" id="ARBA00022833"/>
    </source>
</evidence>
<feature type="compositionally biased region" description="Low complexity" evidence="7">
    <location>
        <begin position="1639"/>
        <end position="1656"/>
    </location>
</feature>
<dbReference type="InterPro" id="IPR019787">
    <property type="entry name" value="Znf_PHD-finger"/>
</dbReference>
<accession>A0A835SME0</accession>
<feature type="compositionally biased region" description="Low complexity" evidence="7">
    <location>
        <begin position="1768"/>
        <end position="1784"/>
    </location>
</feature>
<feature type="compositionally biased region" description="Low complexity" evidence="7">
    <location>
        <begin position="1928"/>
        <end position="1943"/>
    </location>
</feature>
<dbReference type="PROSITE" id="PS50016">
    <property type="entry name" value="ZF_PHD_2"/>
    <property type="match status" value="1"/>
</dbReference>
<feature type="region of interest" description="Disordered" evidence="7">
    <location>
        <begin position="1247"/>
        <end position="1485"/>
    </location>
</feature>
<dbReference type="InterPro" id="IPR039187">
    <property type="entry name" value="SNO_AAA"/>
</dbReference>
<feature type="compositionally biased region" description="Acidic residues" evidence="7">
    <location>
        <begin position="1903"/>
        <end position="1927"/>
    </location>
</feature>
<feature type="region of interest" description="Disordered" evidence="7">
    <location>
        <begin position="38"/>
        <end position="66"/>
    </location>
</feature>
<dbReference type="Gene3D" id="3.40.50.300">
    <property type="entry name" value="P-loop containing nucleotide triphosphate hydrolases"/>
    <property type="match status" value="1"/>
</dbReference>
<evidence type="ECO:0000256" key="5">
    <source>
        <dbReference type="PROSITE-ProRule" id="PRU00146"/>
    </source>
</evidence>
<dbReference type="EMBL" id="JAEHOC010000039">
    <property type="protein sequence ID" value="KAG2427682.1"/>
    <property type="molecule type" value="Genomic_DNA"/>
</dbReference>
<feature type="compositionally biased region" description="Low complexity" evidence="7">
    <location>
        <begin position="48"/>
        <end position="66"/>
    </location>
</feature>
<dbReference type="GO" id="GO:0008270">
    <property type="term" value="F:zinc ion binding"/>
    <property type="evidence" value="ECO:0007669"/>
    <property type="project" value="UniProtKB-KW"/>
</dbReference>
<feature type="compositionally biased region" description="Low complexity" evidence="7">
    <location>
        <begin position="1362"/>
        <end position="1400"/>
    </location>
</feature>
<feature type="region of interest" description="Disordered" evidence="7">
    <location>
        <begin position="1606"/>
        <end position="1786"/>
    </location>
</feature>
<dbReference type="Proteomes" id="UP000650467">
    <property type="component" value="Unassembled WGS sequence"/>
</dbReference>
<dbReference type="GO" id="GO:0005634">
    <property type="term" value="C:nucleus"/>
    <property type="evidence" value="ECO:0007669"/>
    <property type="project" value="TreeGrafter"/>
</dbReference>
<feature type="region of interest" description="Disordered" evidence="7">
    <location>
        <begin position="1823"/>
        <end position="2112"/>
    </location>
</feature>
<feature type="compositionally biased region" description="Low complexity" evidence="7">
    <location>
        <begin position="1187"/>
        <end position="1202"/>
    </location>
</feature>
<comment type="similarity">
    <text evidence="1">Belongs to the SBNO family.</text>
</comment>
<dbReference type="Gene3D" id="3.30.40.10">
    <property type="entry name" value="Zinc/RING finger domain, C3HC4 (zinc finger)"/>
    <property type="match status" value="1"/>
</dbReference>
<feature type="region of interest" description="Disordered" evidence="7">
    <location>
        <begin position="326"/>
        <end position="372"/>
    </location>
</feature>
<feature type="region of interest" description="Disordered" evidence="7">
    <location>
        <begin position="763"/>
        <end position="797"/>
    </location>
</feature>
<dbReference type="InterPro" id="IPR027417">
    <property type="entry name" value="P-loop_NTPase"/>
</dbReference>
<feature type="compositionally biased region" description="Low complexity" evidence="7">
    <location>
        <begin position="1980"/>
        <end position="1993"/>
    </location>
</feature>
<evidence type="ECO:0000313" key="10">
    <source>
        <dbReference type="Proteomes" id="UP000650467"/>
    </source>
</evidence>
<dbReference type="InterPro" id="IPR019786">
    <property type="entry name" value="Zinc_finger_PHD-type_CS"/>
</dbReference>
<keyword evidence="2" id="KW-0479">Metal-binding</keyword>
<evidence type="ECO:0000256" key="2">
    <source>
        <dbReference type="ARBA" id="ARBA00022723"/>
    </source>
</evidence>
<feature type="compositionally biased region" description="Low complexity" evidence="7">
    <location>
        <begin position="1303"/>
        <end position="1319"/>
    </location>
</feature>
<evidence type="ECO:0000259" key="8">
    <source>
        <dbReference type="PROSITE" id="PS50016"/>
    </source>
</evidence>
<feature type="compositionally biased region" description="Acidic residues" evidence="7">
    <location>
        <begin position="2057"/>
        <end position="2067"/>
    </location>
</feature>
<dbReference type="PANTHER" id="PTHR12706">
    <property type="entry name" value="STRAWBERRY NOTCH-RELATED"/>
    <property type="match status" value="1"/>
</dbReference>
<dbReference type="Pfam" id="PF13872">
    <property type="entry name" value="AAA_34"/>
    <property type="match status" value="2"/>
</dbReference>
<feature type="compositionally biased region" description="Gly residues" evidence="7">
    <location>
        <begin position="1706"/>
        <end position="1725"/>
    </location>
</feature>
<feature type="compositionally biased region" description="Basic and acidic residues" evidence="7">
    <location>
        <begin position="118"/>
        <end position="146"/>
    </location>
</feature>
<keyword evidence="10" id="KW-1185">Reference proteome</keyword>
<sequence>MDQYWNQRHPVTTGGGASRNSNYAAGALAAAAVFAASQRQVTGGAPGARGSAPAAEPRQAAPAPDRAAGGLAAVAAVAPVAGAQQASAAATAYATHQAEAAARLVQMHQEQVERARRDWETRQKQLREREQEAQQHQEAAQVHEEGNADDEGGEVDIYEQYQPAKVREGPPHPDPIVETASLASVTPPDIIYKHHLQDNLTRAELSNAQLETVLYAFQRFGRRLPDGARAGFFLGDGAGVGKGRQIAAVIKEFWATGGRRVLWVSTSNDLRYDARRDLGDLGVAEDDIPVYPPRKDNVPSGSLASAYPGGGVLFVTYSLLVSKGSYKPPPGPRGRGGARSGGASGGVNGRGRGRGRRAGGDPGAAAAAAATADDMAQAPSALELKRAEVRRLFGAGSRLHQIVSWLGGEGGGGDCLIILDECHKAKNLLDAAGNSSQTGLAVEALQDQLPNARVLYSSATGASEPDNLRYMVRLGAFDYPHISDMINALKRSGLGALEMFCMGLKATGTYVSRTLSYKGAEFITEELEPDPVFRVMYDRSCRLWGLLWNVMRQLPRAAAKNRGGRDSKAALFWSAHQRFYRQMLIASKVKRCAELAAEALRRGMCVVVGLQSTGEANLAAAREVLATGLGEGGGAGAGEEDTEDFVSAPRMIMHNFISQWLFHFTVPVGTLMDKRTMQKLQAEIYRVCVEWRQLPSCEEEAMTMVKQEKRMAAVEATRLAREERATAAAAAAAGASPASAAAAGAAATEAAMSAYGAARPPGRRIRYDEKEQEEWEREGARARAQEQARAPGAMDVDEPGAGLAAAVRAGSGDVEMTDADAAAGSAGVAGTSAAPANGMHAEVAAAMAAAAAGATAAAAQQEPEESDEDDVVVEGERTLDQVLSERRRLAILAGDLIDLADDTDDEAAGADAGPGGAAGATGWAGTGAYGAAGAPAAAVQGMRAQRDAERRRLLEQADAEEAAAAAAAETRRQEERRAKLQTAVAEARSLLDDLQKQVKELETAEAAAAAGANSRGGTPAPALTATPAPCKEVGGTKRGKAGNDVAGGEPDSRGGSTLEGVAELEDDVAGNDEEDARRVRARRETGGAAGPSGRGAKAPAKGRRRGAAILDDEEDQAEDAEPAPGNGKGKAASKSTASLKAALKTAGGKAGATASAASDAVGAAAAAGAEAASPVRADDGALRPRRAAQQAAARIDAINRGGPMPPKPPRGPSALPAKTAAAVMGVAVAVKREAGQAAAAKPVAPGAAAGAAPAGAQESDSVIIIEDSSEEDEDAGTGTGPSALPAAPVSRKQGSQPSPQAAPPDTAAAVAAPAAAPAVGAGGAVAGGVAAEDDDASSIGEEISNPDESEYQPASGLEDGTEQLPPAAAEKPAPQQQQVQQAAPQQLQVQQAAEAMVLAQPLEGGEQPAPDAVPQQPDTEPAPQARDTTAQAKTRGQAESVEEQGEAEAEDGDVEATEGDAELGEEDQDDEEEEEDAEDESEGYDDTLCAVCAGGDDPDTILLCDTCDEGYHMGCLDPPLEEIPDGDWHCPKCTAADAAKAAAAADAAMAAAAPAASAGAKRKLRDSEHSAAAGAVEGAAAAAATAAAATAPAKLDHIEAADSGKRVGGAHHLKRQKTAALDSSAAGTIANGTTNGKPAARGGTRRAAAVVSVAEARGTDQADEQAESSISSHVTASEHAKEEEEDATTRGKRGGRLTKGAVVVGTGKGRGAGAGAGGGARGGAAGKRRGQGNGGKARRRGGKPASDGEQDTASSSASDAEGVEEDAPAAAKGAATAAPAANPAVGKIRMQLRIARQRLKDAAARAAAAERDLEHFTRALAAAAAAAANGSGRRSRTRSRSVTADGEEESGEDAKQAEKSKSKGQKGRKKPAKRASGGKATANRKGTGKPRATASSSSSSAASDDDDTSEDESAEEASDSESEEASESAEVTSSSGSSSADEAACSDKDAEAQDQPLPPQPDPTKYRHAAKAKPLGKLPGSWAATGDAAAAGGSRRKGAQAAAGGGKGKKKAAKGGGRWRRRAAGDGDSGNSSAEADEDSSSDSDDSDDSSVSLVTSEEEGEGGGEGDADHSDGGVELIDEEEERMRERRRTRRRGGGGGGEAGAQEAGGAALPPELRKCRAMLLRLLEAQELPLNPLDQLLELLGGPDAVAEMTGRKVAQVRNEETGRVVCVQRRDDEAQKMVNMAEKDDFMSGRKLVAVISDAASTGISLQADRRVANQRRRFHITLELPWSADKAIQQFGRSHRSNQASAPEYCLLVTKCGGEYRFAGAVAKRLTSLGALLRGDRRALGASSDLKPYDVDNRYGEAAVQRVLECVANGVHTVAGSKVGELPGDLLPPDAAAAPPGSLVRQRTFLAHMQRCLRSMGLLTATHHPGGHVVYSVERKDQATGVPKFLNRLLGLPLRDQDLLFGYFLGIMDALVKQARFAGDYDEAIVNIGHSAVKVVAQHQVHVDAPSGATTHYVELDVDDGLSWPDACAALAAALEDMAAERAPARIVNKVGFYVARRNANVGGTGHPLVVLATAMRQTVLGSRLAPRFRIQRPNQVKGYTFTLHELEDKYRKVDEQTAELHWAFWYAYLDTGCLHGGECVRRKRDGRCNYGSRFYRLHLVTGAVLPVLRKLFDTVLRGGGGGPSGKKQAPRVIRATIREQPEVQGQQGAAAGGQLLLEGPAEAVEAREQAGVVPPQAESGDDGDVVEVVEVAAPVKREGARARERNRQAPRQATGSTAAAGGSAGTGPSGSSDPGVAAAAIGSTAGAAAAAVPGGHAHAGVAGEGGHDPSTRVVVGLSLTERDAEQFLQSVVM</sequence>
<dbReference type="Pfam" id="PF00628">
    <property type="entry name" value="PHD"/>
    <property type="match status" value="1"/>
</dbReference>
<evidence type="ECO:0000256" key="1">
    <source>
        <dbReference type="ARBA" id="ARBA00006992"/>
    </source>
</evidence>
<feature type="compositionally biased region" description="Basic and acidic residues" evidence="7">
    <location>
        <begin position="2707"/>
        <end position="2719"/>
    </location>
</feature>
<feature type="compositionally biased region" description="Acidic residues" evidence="7">
    <location>
        <begin position="1440"/>
        <end position="1485"/>
    </location>
</feature>
<dbReference type="OrthoDB" id="421838at2759"/>
<keyword evidence="6" id="KW-0175">Coiled coil</keyword>
<feature type="compositionally biased region" description="Low complexity" evidence="7">
    <location>
        <begin position="1009"/>
        <end position="1029"/>
    </location>
</feature>
<feature type="region of interest" description="Disordered" evidence="7">
    <location>
        <begin position="118"/>
        <end position="154"/>
    </location>
</feature>
<feature type="region of interest" description="Disordered" evidence="7">
    <location>
        <begin position="949"/>
        <end position="974"/>
    </location>
</feature>
<dbReference type="Pfam" id="PF13871">
    <property type="entry name" value="Helicase_C_4"/>
    <property type="match status" value="1"/>
</dbReference>
<feature type="region of interest" description="Disordered" evidence="7">
    <location>
        <begin position="2678"/>
        <end position="2748"/>
    </location>
</feature>
<evidence type="ECO:0000313" key="9">
    <source>
        <dbReference type="EMBL" id="KAG2427682.1"/>
    </source>
</evidence>
<dbReference type="PROSITE" id="PS01359">
    <property type="entry name" value="ZF_PHD_1"/>
    <property type="match status" value="1"/>
</dbReference>
<keyword evidence="3 5" id="KW-0863">Zinc-finger</keyword>
<feature type="domain" description="PHD-type" evidence="8">
    <location>
        <begin position="1486"/>
        <end position="1536"/>
    </location>
</feature>
<feature type="compositionally biased region" description="Basic residues" evidence="7">
    <location>
        <begin position="2007"/>
        <end position="2022"/>
    </location>
</feature>
<name>A0A835SME0_CHLIN</name>
<dbReference type="InterPro" id="IPR057332">
    <property type="entry name" value="SBNO_a/b_dom"/>
</dbReference>
<organism evidence="9 10">
    <name type="scientific">Chlamydomonas incerta</name>
    <dbReference type="NCBI Taxonomy" id="51695"/>
    <lineage>
        <taxon>Eukaryota</taxon>
        <taxon>Viridiplantae</taxon>
        <taxon>Chlorophyta</taxon>
        <taxon>core chlorophytes</taxon>
        <taxon>Chlorophyceae</taxon>
        <taxon>CS clade</taxon>
        <taxon>Chlamydomonadales</taxon>
        <taxon>Chlamydomonadaceae</taxon>
        <taxon>Chlamydomonas</taxon>
    </lineage>
</organism>
<comment type="caution">
    <text evidence="9">The sequence shown here is derived from an EMBL/GenBank/DDBJ whole genome shotgun (WGS) entry which is preliminary data.</text>
</comment>
<feature type="compositionally biased region" description="Low complexity" evidence="7">
    <location>
        <begin position="1247"/>
        <end position="1266"/>
    </location>
</feature>
<reference evidence="9" key="1">
    <citation type="journal article" date="2020" name="bioRxiv">
        <title>Comparative genomics of Chlamydomonas.</title>
        <authorList>
            <person name="Craig R.J."/>
            <person name="Hasan A.R."/>
            <person name="Ness R.W."/>
            <person name="Keightley P.D."/>
        </authorList>
    </citation>
    <scope>NUCLEOTIDE SEQUENCE</scope>
    <source>
        <strain evidence="9">SAG 7.73</strain>
    </source>
</reference>
<dbReference type="CDD" id="cd15543">
    <property type="entry name" value="PHD_RSF1"/>
    <property type="match status" value="1"/>
</dbReference>
<feature type="compositionally biased region" description="Polar residues" evidence="7">
    <location>
        <begin position="1"/>
        <end position="10"/>
    </location>
</feature>
<dbReference type="InterPro" id="IPR026937">
    <property type="entry name" value="SBNO_Helicase_C_dom"/>
</dbReference>
<feature type="compositionally biased region" description="Low complexity" evidence="7">
    <location>
        <begin position="1892"/>
        <end position="1902"/>
    </location>
</feature>
<feature type="compositionally biased region" description="Low complexity" evidence="7">
    <location>
        <begin position="1823"/>
        <end position="1832"/>
    </location>
</feature>
<dbReference type="SMART" id="SM00249">
    <property type="entry name" value="PHD"/>
    <property type="match status" value="1"/>
</dbReference>
<gene>
    <name evidence="9" type="ORF">HXX76_012331</name>
</gene>
<dbReference type="SUPFAM" id="SSF52540">
    <property type="entry name" value="P-loop containing nucleoside triphosphate hydrolases"/>
    <property type="match status" value="2"/>
</dbReference>
<dbReference type="SUPFAM" id="SSF57903">
    <property type="entry name" value="FYVE/PHD zinc finger"/>
    <property type="match status" value="1"/>
</dbReference>
<evidence type="ECO:0000256" key="7">
    <source>
        <dbReference type="SAM" id="MobiDB-lite"/>
    </source>
</evidence>
<proteinExistence type="inferred from homology"/>
<dbReference type="PANTHER" id="PTHR12706:SF30">
    <property type="entry name" value="PROTEIN STRAWBERRY NOTCH-RELATED"/>
    <property type="match status" value="1"/>
</dbReference>
<dbReference type="GO" id="GO:0031490">
    <property type="term" value="F:chromatin DNA binding"/>
    <property type="evidence" value="ECO:0007669"/>
    <property type="project" value="TreeGrafter"/>
</dbReference>
<dbReference type="GO" id="GO:0042393">
    <property type="term" value="F:histone binding"/>
    <property type="evidence" value="ECO:0007669"/>
    <property type="project" value="TreeGrafter"/>
</dbReference>
<feature type="compositionally biased region" description="Basic residues" evidence="7">
    <location>
        <begin position="1608"/>
        <end position="1617"/>
    </location>
</feature>
<dbReference type="Pfam" id="PF25373">
    <property type="entry name" value="SBNO"/>
    <property type="match status" value="1"/>
</dbReference>
<dbReference type="InterPro" id="IPR011011">
    <property type="entry name" value="Znf_FYVE_PHD"/>
</dbReference>
<dbReference type="InterPro" id="IPR001965">
    <property type="entry name" value="Znf_PHD"/>
</dbReference>
<feature type="coiled-coil region" evidence="6">
    <location>
        <begin position="1792"/>
        <end position="1819"/>
    </location>
</feature>
<feature type="region of interest" description="Disordered" evidence="7">
    <location>
        <begin position="1"/>
        <end position="20"/>
    </location>
</feature>
<feature type="region of interest" description="Disordered" evidence="7">
    <location>
        <begin position="1009"/>
        <end position="1217"/>
    </location>
</feature>
<keyword evidence="4" id="KW-0862">Zinc</keyword>
<evidence type="ECO:0000256" key="3">
    <source>
        <dbReference type="ARBA" id="ARBA00022771"/>
    </source>
</evidence>
<feature type="compositionally biased region" description="Basic residues" evidence="7">
    <location>
        <begin position="1862"/>
        <end position="1873"/>
    </location>
</feature>
<dbReference type="InterPro" id="IPR013083">
    <property type="entry name" value="Znf_RING/FYVE/PHD"/>
</dbReference>
<feature type="compositionally biased region" description="Gly residues" evidence="7">
    <location>
        <begin position="333"/>
        <end position="350"/>
    </location>
</feature>
<feature type="compositionally biased region" description="Basic and acidic residues" evidence="7">
    <location>
        <begin position="777"/>
        <end position="786"/>
    </location>
</feature>
<feature type="compositionally biased region" description="Basic and acidic residues" evidence="7">
    <location>
        <begin position="1852"/>
        <end position="1861"/>
    </location>
</feature>
<evidence type="ECO:0000256" key="6">
    <source>
        <dbReference type="SAM" id="Coils"/>
    </source>
</evidence>
<dbReference type="InterPro" id="IPR026741">
    <property type="entry name" value="SNO"/>
</dbReference>
<feature type="compositionally biased region" description="Low complexity" evidence="7">
    <location>
        <begin position="363"/>
        <end position="372"/>
    </location>
</feature>
<feature type="compositionally biased region" description="Low complexity" evidence="7">
    <location>
        <begin position="1122"/>
        <end position="1173"/>
    </location>
</feature>
<feature type="compositionally biased region" description="Basic residues" evidence="7">
    <location>
        <begin position="1726"/>
        <end position="1742"/>
    </location>
</feature>
<dbReference type="GO" id="GO:0006355">
    <property type="term" value="P:regulation of DNA-templated transcription"/>
    <property type="evidence" value="ECO:0007669"/>
    <property type="project" value="InterPro"/>
</dbReference>
<feature type="compositionally biased region" description="Basic and acidic residues" evidence="7">
    <location>
        <begin position="1075"/>
        <end position="1085"/>
    </location>
</feature>
<feature type="compositionally biased region" description="Acidic residues" evidence="7">
    <location>
        <begin position="1110"/>
        <end position="1121"/>
    </location>
</feature>